<name>X1A0G3_9ZZZZ</name>
<proteinExistence type="predicted"/>
<protein>
    <submittedName>
        <fullName evidence="1">Uncharacterized protein</fullName>
    </submittedName>
</protein>
<organism evidence="1">
    <name type="scientific">marine sediment metagenome</name>
    <dbReference type="NCBI Taxonomy" id="412755"/>
    <lineage>
        <taxon>unclassified sequences</taxon>
        <taxon>metagenomes</taxon>
        <taxon>ecological metagenomes</taxon>
    </lineage>
</organism>
<evidence type="ECO:0000313" key="1">
    <source>
        <dbReference type="EMBL" id="GAG75284.1"/>
    </source>
</evidence>
<dbReference type="EMBL" id="BART01015833">
    <property type="protein sequence ID" value="GAG75284.1"/>
    <property type="molecule type" value="Genomic_DNA"/>
</dbReference>
<comment type="caution">
    <text evidence="1">The sequence shown here is derived from an EMBL/GenBank/DDBJ whole genome shotgun (WGS) entry which is preliminary data.</text>
</comment>
<dbReference type="AlphaFoldDB" id="X1A0G3"/>
<gene>
    <name evidence="1" type="ORF">S01H4_30642</name>
</gene>
<feature type="non-terminal residue" evidence="1">
    <location>
        <position position="1"/>
    </location>
</feature>
<accession>X1A0G3</accession>
<feature type="non-terminal residue" evidence="1">
    <location>
        <position position="306"/>
    </location>
</feature>
<sequence>GRIRPLTGMSKPALGTVRFTARTVTDLEHHTVTFYGMNINAVSFPQLKGEQAAELEAFVRATLDRTQLTLPLELVLQYLDEKILPKSAKGLFMKPPVIFYSTGDSRLLAFDGPPMLAPITKTDLQFVVNTNWDMFYVESTASWYLLDGKRWLSVSGKKLSGDWQSVDKLPDEFKKLPTTQNWMDVKNTIPATANSDKLPEIFMSEVPAELILIDGEPKLTAIADTGISYVTNTKADLFLYDKKYYFLVSGRWFVAKELGTKWSMVGKLPDSFATIPPDHPRGAVLVSVPGTDEAKIAVLEAVIPRR</sequence>
<reference evidence="1" key="1">
    <citation type="journal article" date="2014" name="Front. Microbiol.">
        <title>High frequency of phylogenetically diverse reductive dehalogenase-homologous genes in deep subseafloor sedimentary metagenomes.</title>
        <authorList>
            <person name="Kawai M."/>
            <person name="Futagami T."/>
            <person name="Toyoda A."/>
            <person name="Takaki Y."/>
            <person name="Nishi S."/>
            <person name="Hori S."/>
            <person name="Arai W."/>
            <person name="Tsubouchi T."/>
            <person name="Morono Y."/>
            <person name="Uchiyama I."/>
            <person name="Ito T."/>
            <person name="Fujiyama A."/>
            <person name="Inagaki F."/>
            <person name="Takami H."/>
        </authorList>
    </citation>
    <scope>NUCLEOTIDE SEQUENCE</scope>
    <source>
        <strain evidence="1">Expedition CK06-06</strain>
    </source>
</reference>